<evidence type="ECO:0000256" key="3">
    <source>
        <dbReference type="ARBA" id="ARBA00038122"/>
    </source>
</evidence>
<comment type="similarity">
    <text evidence="3">Belongs to the SOWAH family.</text>
</comment>
<evidence type="ECO:0000259" key="6">
    <source>
        <dbReference type="Pfam" id="PF25877"/>
    </source>
</evidence>
<reference evidence="7" key="3">
    <citation type="submission" date="2025-08" db="UniProtKB">
        <authorList>
            <consortium name="Ensembl"/>
        </authorList>
    </citation>
    <scope>IDENTIFICATION</scope>
</reference>
<dbReference type="SMART" id="SM00248">
    <property type="entry name" value="ANK"/>
    <property type="match status" value="2"/>
</dbReference>
<reference evidence="8" key="1">
    <citation type="journal article" date="2014" name="PLoS ONE">
        <title>The genome and linkage map of the northern pike (Esox lucius): conserved synteny revealed between the salmonid sister group and the Neoteleostei.</title>
        <authorList>
            <person name="Rondeau E.B."/>
            <person name="Minkley D.R."/>
            <person name="Leong J.S."/>
            <person name="Messmer A.M."/>
            <person name="Jantzen J.R."/>
            <person name="von Schalburg K.R."/>
            <person name="Lemon C."/>
            <person name="Bird N.H."/>
            <person name="Koop B.F."/>
        </authorList>
    </citation>
    <scope>NUCLEOTIDE SEQUENCE</scope>
</reference>
<dbReference type="PROSITE" id="PS50297">
    <property type="entry name" value="ANK_REP_REGION"/>
    <property type="match status" value="2"/>
</dbReference>
<feature type="compositionally biased region" description="Basic and acidic residues" evidence="5">
    <location>
        <begin position="48"/>
        <end position="60"/>
    </location>
</feature>
<dbReference type="Proteomes" id="UP000265140">
    <property type="component" value="Chromosome 12"/>
</dbReference>
<dbReference type="STRING" id="8010.ENSELUP00000028722"/>
<evidence type="ECO:0000313" key="7">
    <source>
        <dbReference type="Ensembl" id="ENSELUP00000028722.1"/>
    </source>
</evidence>
<dbReference type="PANTHER" id="PTHR14491:SF9">
    <property type="entry name" value="ANKYRIN REPEAT DOMAIN-CONTAINING PROTEIN SOWAHB-LIKE"/>
    <property type="match status" value="1"/>
</dbReference>
<keyword evidence="2 4" id="KW-0040">ANK repeat</keyword>
<feature type="region of interest" description="Disordered" evidence="5">
    <location>
        <begin position="47"/>
        <end position="104"/>
    </location>
</feature>
<protein>
    <recommendedName>
        <fullName evidence="6">SOWAHA-C winged helix-turn-helix domain-containing protein</fullName>
    </recommendedName>
</protein>
<dbReference type="OMA" id="FIDYHND"/>
<feature type="repeat" description="ANK" evidence="4">
    <location>
        <begin position="192"/>
        <end position="224"/>
    </location>
</feature>
<dbReference type="GeneTree" id="ENSGT00950000183003"/>
<dbReference type="Pfam" id="PF25877">
    <property type="entry name" value="WHD_SOWAH"/>
    <property type="match status" value="1"/>
</dbReference>
<dbReference type="InParanoid" id="A0A3P8ZK48"/>
<feature type="repeat" description="ANK" evidence="4">
    <location>
        <begin position="223"/>
        <end position="244"/>
    </location>
</feature>
<dbReference type="Pfam" id="PF12796">
    <property type="entry name" value="Ank_2"/>
    <property type="match status" value="1"/>
</dbReference>
<dbReference type="PANTHER" id="PTHR14491">
    <property type="entry name" value="SOSONDOWAH, ISOFORM G"/>
    <property type="match status" value="1"/>
</dbReference>
<dbReference type="AlphaFoldDB" id="A0A3P8ZK48"/>
<reference evidence="7" key="4">
    <citation type="submission" date="2025-09" db="UniProtKB">
        <authorList>
            <consortium name="Ensembl"/>
        </authorList>
    </citation>
    <scope>IDENTIFICATION</scope>
</reference>
<sequence length="336" mass="37684">MGDVSEESLLDYFYSAGGKVKNAELMKTYKPFIDYHNDLTFTFKYRQQKQDSEPDQRIDRPSSSAQWDGPGFVSLSRPQSEPDLQLDPAREARSPSITVTEAPEQEQEVALNSFTCLSVGLSLNIHNREDELEKESGSKYLDVCAGRLLISTTGCPVLQLDPVEKEWIYSAACGCLSDLTQLLKQEPSLANKKVTALHWAAKHGKEDMATMMANAGADVNTKSGYTPLHIAALHGHRHILELLIGTYGAKENVRDYSGHLACHYLNIREAPEDMEFAELHVAQARERSRNRKLPSLFQSKKKWGSAEDLAPVEEERLATAPHQLLVPAFRPRKFSR</sequence>
<dbReference type="InterPro" id="IPR036770">
    <property type="entry name" value="Ankyrin_rpt-contain_sf"/>
</dbReference>
<dbReference type="Bgee" id="ENSELUG00000005417">
    <property type="expression patterns" value="Expressed in heart and 14 other cell types or tissues"/>
</dbReference>
<dbReference type="InterPro" id="IPR058889">
    <property type="entry name" value="WHD_SOWAHA-C"/>
</dbReference>
<evidence type="ECO:0000256" key="2">
    <source>
        <dbReference type="ARBA" id="ARBA00023043"/>
    </source>
</evidence>
<evidence type="ECO:0000256" key="4">
    <source>
        <dbReference type="PROSITE-ProRule" id="PRU00023"/>
    </source>
</evidence>
<keyword evidence="1" id="KW-0677">Repeat</keyword>
<organism evidence="7 8">
    <name type="scientific">Esox lucius</name>
    <name type="common">Northern pike</name>
    <dbReference type="NCBI Taxonomy" id="8010"/>
    <lineage>
        <taxon>Eukaryota</taxon>
        <taxon>Metazoa</taxon>
        <taxon>Chordata</taxon>
        <taxon>Craniata</taxon>
        <taxon>Vertebrata</taxon>
        <taxon>Euteleostomi</taxon>
        <taxon>Actinopterygii</taxon>
        <taxon>Neopterygii</taxon>
        <taxon>Teleostei</taxon>
        <taxon>Protacanthopterygii</taxon>
        <taxon>Esociformes</taxon>
        <taxon>Esocidae</taxon>
        <taxon>Esox</taxon>
    </lineage>
</organism>
<dbReference type="PROSITE" id="PS50088">
    <property type="entry name" value="ANK_REPEAT"/>
    <property type="match status" value="2"/>
</dbReference>
<accession>A0A3P8ZK48</accession>
<evidence type="ECO:0000256" key="1">
    <source>
        <dbReference type="ARBA" id="ARBA00022737"/>
    </source>
</evidence>
<keyword evidence="8" id="KW-1185">Reference proteome</keyword>
<dbReference type="Gene3D" id="1.25.40.20">
    <property type="entry name" value="Ankyrin repeat-containing domain"/>
    <property type="match status" value="1"/>
</dbReference>
<dbReference type="InterPro" id="IPR002110">
    <property type="entry name" value="Ankyrin_rpt"/>
</dbReference>
<evidence type="ECO:0000256" key="5">
    <source>
        <dbReference type="SAM" id="MobiDB-lite"/>
    </source>
</evidence>
<feature type="domain" description="SOWAHA-C winged helix-turn-helix" evidence="6">
    <location>
        <begin position="3"/>
        <end position="37"/>
    </location>
</feature>
<proteinExistence type="inferred from homology"/>
<dbReference type="Ensembl" id="ENSELUT00000012671.3">
    <property type="protein sequence ID" value="ENSELUP00000028722.1"/>
    <property type="gene ID" value="ENSELUG00000005417.3"/>
</dbReference>
<reference evidence="7" key="2">
    <citation type="submission" date="2020-02" db="EMBL/GenBank/DDBJ databases">
        <title>Esox lucius (northern pike) genome, fEsoLuc1, primary haplotype.</title>
        <authorList>
            <person name="Myers G."/>
            <person name="Karagic N."/>
            <person name="Meyer A."/>
            <person name="Pippel M."/>
            <person name="Reichard M."/>
            <person name="Winkler S."/>
            <person name="Tracey A."/>
            <person name="Sims Y."/>
            <person name="Howe K."/>
            <person name="Rhie A."/>
            <person name="Formenti G."/>
            <person name="Durbin R."/>
            <person name="Fedrigo O."/>
            <person name="Jarvis E.D."/>
        </authorList>
    </citation>
    <scope>NUCLEOTIDE SEQUENCE [LARGE SCALE GENOMIC DNA]</scope>
</reference>
<evidence type="ECO:0000313" key="8">
    <source>
        <dbReference type="Proteomes" id="UP000265140"/>
    </source>
</evidence>
<name>A0A3P8ZK48_ESOLU</name>
<dbReference type="SUPFAM" id="SSF48403">
    <property type="entry name" value="Ankyrin repeat"/>
    <property type="match status" value="1"/>
</dbReference>